<dbReference type="InterPro" id="IPR016117">
    <property type="entry name" value="ArgJ-like_dom_sf"/>
</dbReference>
<dbReference type="Proteomes" id="UP000252419">
    <property type="component" value="Unassembled WGS sequence"/>
</dbReference>
<proteinExistence type="inferred from homology"/>
<organism evidence="2 3">
    <name type="scientific">Thalassospira xianhensis MCCC 1A02616</name>
    <dbReference type="NCBI Taxonomy" id="1177929"/>
    <lineage>
        <taxon>Bacteria</taxon>
        <taxon>Pseudomonadati</taxon>
        <taxon>Pseudomonadota</taxon>
        <taxon>Alphaproteobacteria</taxon>
        <taxon>Rhodospirillales</taxon>
        <taxon>Thalassospiraceae</taxon>
        <taxon>Thalassospira</taxon>
    </lineage>
</organism>
<dbReference type="InterPro" id="IPR005321">
    <property type="entry name" value="Peptidase_S58_DmpA"/>
</dbReference>
<dbReference type="RefSeq" id="WP_208638388.1">
    <property type="nucleotide sequence ID" value="NZ_JPWA01000002.1"/>
</dbReference>
<protein>
    <recommendedName>
        <fullName evidence="4">D-aminopeptidase</fullName>
    </recommendedName>
</protein>
<dbReference type="CDD" id="cd02253">
    <property type="entry name" value="DmpA"/>
    <property type="match status" value="1"/>
</dbReference>
<dbReference type="Gene3D" id="3.60.70.12">
    <property type="entry name" value="L-amino peptidase D-ALA esterase/amidase"/>
    <property type="match status" value="1"/>
</dbReference>
<dbReference type="PANTHER" id="PTHR36512">
    <property type="entry name" value="D-AMINOPEPTIDASE"/>
    <property type="match status" value="1"/>
</dbReference>
<dbReference type="SUPFAM" id="SSF56266">
    <property type="entry name" value="DmpA/ArgJ-like"/>
    <property type="match status" value="1"/>
</dbReference>
<dbReference type="GO" id="GO:0004177">
    <property type="term" value="F:aminopeptidase activity"/>
    <property type="evidence" value="ECO:0007669"/>
    <property type="project" value="TreeGrafter"/>
</dbReference>
<keyword evidence="3" id="KW-1185">Reference proteome</keyword>
<dbReference type="EMBL" id="JPWA01000002">
    <property type="protein sequence ID" value="RCK07448.1"/>
    <property type="molecule type" value="Genomic_DNA"/>
</dbReference>
<evidence type="ECO:0000313" key="2">
    <source>
        <dbReference type="EMBL" id="RCK07448.1"/>
    </source>
</evidence>
<evidence type="ECO:0000313" key="3">
    <source>
        <dbReference type="Proteomes" id="UP000252419"/>
    </source>
</evidence>
<dbReference type="AlphaFoldDB" id="A0A367UGV7"/>
<dbReference type="PANTHER" id="PTHR36512:SF3">
    <property type="entry name" value="BLR5678 PROTEIN"/>
    <property type="match status" value="1"/>
</dbReference>
<evidence type="ECO:0000256" key="1">
    <source>
        <dbReference type="ARBA" id="ARBA00007068"/>
    </source>
</evidence>
<reference evidence="2 3" key="1">
    <citation type="submission" date="2014-07" db="EMBL/GenBank/DDBJ databases">
        <title>Draft genome sequence of Thalassospira xianhensis P-4 (MCCC 1A02616).</title>
        <authorList>
            <person name="Lai Q."/>
            <person name="Shao Z."/>
        </authorList>
    </citation>
    <scope>NUCLEOTIDE SEQUENCE [LARGE SCALE GENOMIC DNA]</scope>
    <source>
        <strain evidence="2 3">MCCC 1A02616</strain>
    </source>
</reference>
<comment type="similarity">
    <text evidence="1">Belongs to the peptidase S58 family.</text>
</comment>
<accession>A0A367UGV7</accession>
<gene>
    <name evidence="2" type="ORF">TH5_03395</name>
</gene>
<name>A0A367UGV7_9PROT</name>
<dbReference type="Pfam" id="PF03576">
    <property type="entry name" value="Peptidase_S58"/>
    <property type="match status" value="1"/>
</dbReference>
<comment type="caution">
    <text evidence="2">The sequence shown here is derived from an EMBL/GenBank/DDBJ whole genome shotgun (WGS) entry which is preliminary data.</text>
</comment>
<sequence length="351" mass="37106">MSVSFCKSARAFNLINRSMPTGVLNAITDVAGLSVGHVTLRDGNRQTGVTAILPHQGNLFRQKVPAAAHVINGFGKSAGLMQVNELGCLETPIVLTNTLAVGTAFNALVRHAVAGNPDIGRGTGTVNPLVFECNDGFLNDIQAMCIREGDIDAAIANANNSTGVFEQGAVGVGTGMSCFGFKGGIGSASRVIELDGNSYQFGTLVLSNFGRPGDFILPDGRRVVPPKVRDVPEKGSVIIIMATDIPLDHRQLDRVAKRGGAGLARMGAYWGNGSGDIALAMTTGWTISHDEDRDIVPVMMLNENRIDRLFRAAAETTVEAVLNSMTFAPATTGFRGNWRPGLADWLHGSDT</sequence>
<evidence type="ECO:0008006" key="4">
    <source>
        <dbReference type="Google" id="ProtNLM"/>
    </source>
</evidence>